<dbReference type="Gene3D" id="2.60.120.10">
    <property type="entry name" value="Jelly Rolls"/>
    <property type="match status" value="1"/>
</dbReference>
<dbReference type="InterPro" id="IPR011051">
    <property type="entry name" value="RmlC_Cupin_sf"/>
</dbReference>
<dbReference type="AlphaFoldDB" id="A0A8X9AAM6"/>
<dbReference type="Gene3D" id="3.40.50.300">
    <property type="entry name" value="P-loop containing nucleotide triphosphate hydrolases"/>
    <property type="match status" value="1"/>
</dbReference>
<dbReference type="CDD" id="cd02227">
    <property type="entry name" value="cupin_TM1112-like"/>
    <property type="match status" value="1"/>
</dbReference>
<dbReference type="Pfam" id="PF19568">
    <property type="entry name" value="Spore_III_AA"/>
    <property type="match status" value="1"/>
</dbReference>
<dbReference type="GO" id="GO:0005524">
    <property type="term" value="F:ATP binding"/>
    <property type="evidence" value="ECO:0007669"/>
    <property type="project" value="UniProtKB-KW"/>
</dbReference>
<proteinExistence type="predicted"/>
<evidence type="ECO:0000313" key="5">
    <source>
        <dbReference type="EMBL" id="KAG6435207.1"/>
    </source>
</evidence>
<evidence type="ECO:0000313" key="6">
    <source>
        <dbReference type="Proteomes" id="UP000298416"/>
    </source>
</evidence>
<evidence type="ECO:0000259" key="3">
    <source>
        <dbReference type="Pfam" id="PF05899"/>
    </source>
</evidence>
<protein>
    <recommendedName>
        <fullName evidence="7">AAA+ ATPase domain-containing protein</fullName>
    </recommendedName>
</protein>
<dbReference type="PANTHER" id="PTHR20953">
    <property type="entry name" value="KINASE-RELATED"/>
    <property type="match status" value="1"/>
</dbReference>
<sequence length="456" mass="51097">MSPLLRCEILPHDLRHDLLDDSNRHDLMEVILDVGRPPHACYFGDLGRRRLRKTEVSEEELEYAQNVIGELGGDNRAGIVGTLHRISAIRNRKGKVIGLTCRVGRPHRENMDMVKDLLEYGKSILFLGRQASIRPVWPGAGKTTVMRGISRVLSDEHLKRVVIVDTSNEIGGDGDIPHPAIGGARRLQVSEPCMQHKVMIEAVENHMPEVIVVDEIGTEAEVRACCTIAQRGVMLIGSAHGKRIEDIGGLKTVVLGDQEARTRNCKKSVIERRADPTFPFLIEMRERHNWVVHRTDKSVDALLQGKKPLVEAMVEEGRKCVVLKKELYTIARTSNAPVCFQLSRESRRSLLPRQLKVTMATETQKLGIKIVKNPPESKLSELGVRSWPKWGCPPSNFPWTYSAKETCYLLKGKVKVYPDGSKEAVEIGAGDLVVFPKGMSCTWDVSEAVDKHYLFE</sequence>
<keyword evidence="1" id="KW-0547">Nucleotide-binding</keyword>
<evidence type="ECO:0000256" key="2">
    <source>
        <dbReference type="ARBA" id="ARBA00022840"/>
    </source>
</evidence>
<keyword evidence="6" id="KW-1185">Reference proteome</keyword>
<reference evidence="5" key="1">
    <citation type="submission" date="2018-01" db="EMBL/GenBank/DDBJ databases">
        <authorList>
            <person name="Mao J.F."/>
        </authorList>
    </citation>
    <scope>NUCLEOTIDE SEQUENCE</scope>
    <source>
        <strain evidence="5">Huo1</strain>
        <tissue evidence="5">Leaf</tissue>
    </source>
</reference>
<dbReference type="PANTHER" id="PTHR20953:SF13">
    <property type="entry name" value="EXPRESSED PROTEIN"/>
    <property type="match status" value="1"/>
</dbReference>
<feature type="domain" description="(S)-ureidoglycine aminohydrolase cupin" evidence="3">
    <location>
        <begin position="379"/>
        <end position="453"/>
    </location>
</feature>
<keyword evidence="2" id="KW-0067">ATP-binding</keyword>
<evidence type="ECO:0000256" key="1">
    <source>
        <dbReference type="ARBA" id="ARBA00022741"/>
    </source>
</evidence>
<gene>
    <name evidence="5" type="ORF">SASPL_100077</name>
</gene>
<dbReference type="InterPro" id="IPR008579">
    <property type="entry name" value="UGlyAH_Cupin_dom"/>
</dbReference>
<dbReference type="InterPro" id="IPR045735">
    <property type="entry name" value="Spore_III_AA_AAA+_ATPase"/>
</dbReference>
<evidence type="ECO:0000259" key="4">
    <source>
        <dbReference type="Pfam" id="PF19568"/>
    </source>
</evidence>
<comment type="caution">
    <text evidence="5">The sequence shown here is derived from an EMBL/GenBank/DDBJ whole genome shotgun (WGS) entry which is preliminary data.</text>
</comment>
<feature type="domain" description="Stage III sporulation protein AA AAA+ ATPase" evidence="4">
    <location>
        <begin position="138"/>
        <end position="249"/>
    </location>
</feature>
<reference evidence="5" key="2">
    <citation type="submission" date="2020-08" db="EMBL/GenBank/DDBJ databases">
        <title>Plant Genome Project.</title>
        <authorList>
            <person name="Zhang R.-G."/>
        </authorList>
    </citation>
    <scope>NUCLEOTIDE SEQUENCE</scope>
    <source>
        <strain evidence="5">Huo1</strain>
        <tissue evidence="5">Leaf</tissue>
    </source>
</reference>
<name>A0A8X9AAM6_SALSN</name>
<dbReference type="EMBL" id="PNBA02000001">
    <property type="protein sequence ID" value="KAG6435207.1"/>
    <property type="molecule type" value="Genomic_DNA"/>
</dbReference>
<dbReference type="InterPro" id="IPR027417">
    <property type="entry name" value="P-loop_NTPase"/>
</dbReference>
<dbReference type="Proteomes" id="UP000298416">
    <property type="component" value="Unassembled WGS sequence"/>
</dbReference>
<dbReference type="SUPFAM" id="SSF52540">
    <property type="entry name" value="P-loop containing nucleoside triphosphate hydrolases"/>
    <property type="match status" value="1"/>
</dbReference>
<evidence type="ECO:0008006" key="7">
    <source>
        <dbReference type="Google" id="ProtNLM"/>
    </source>
</evidence>
<accession>A0A8X9AAM6</accession>
<dbReference type="Pfam" id="PF05899">
    <property type="entry name" value="Cupin_3"/>
    <property type="match status" value="1"/>
</dbReference>
<organism evidence="5">
    <name type="scientific">Salvia splendens</name>
    <name type="common">Scarlet sage</name>
    <dbReference type="NCBI Taxonomy" id="180675"/>
    <lineage>
        <taxon>Eukaryota</taxon>
        <taxon>Viridiplantae</taxon>
        <taxon>Streptophyta</taxon>
        <taxon>Embryophyta</taxon>
        <taxon>Tracheophyta</taxon>
        <taxon>Spermatophyta</taxon>
        <taxon>Magnoliopsida</taxon>
        <taxon>eudicotyledons</taxon>
        <taxon>Gunneridae</taxon>
        <taxon>Pentapetalae</taxon>
        <taxon>asterids</taxon>
        <taxon>lamiids</taxon>
        <taxon>Lamiales</taxon>
        <taxon>Lamiaceae</taxon>
        <taxon>Nepetoideae</taxon>
        <taxon>Mentheae</taxon>
        <taxon>Salviinae</taxon>
        <taxon>Salvia</taxon>
        <taxon>Salvia subgen. Calosphace</taxon>
        <taxon>core Calosphace</taxon>
    </lineage>
</organism>
<dbReference type="SUPFAM" id="SSF51182">
    <property type="entry name" value="RmlC-like cupins"/>
    <property type="match status" value="1"/>
</dbReference>
<dbReference type="InterPro" id="IPR014710">
    <property type="entry name" value="RmlC-like_jellyroll"/>
</dbReference>